<protein>
    <submittedName>
        <fullName evidence="14">Electron transport complex protein</fullName>
    </submittedName>
</protein>
<dbReference type="SUPFAM" id="SSF54862">
    <property type="entry name" value="4Fe-4S ferredoxins"/>
    <property type="match status" value="1"/>
</dbReference>
<name>A0A0W0Y527_9GAMM</name>
<evidence type="ECO:0000256" key="10">
    <source>
        <dbReference type="ARBA" id="ARBA00023014"/>
    </source>
</evidence>
<keyword evidence="7" id="KW-1278">Translocase</keyword>
<evidence type="ECO:0000256" key="3">
    <source>
        <dbReference type="ARBA" id="ARBA00022485"/>
    </source>
</evidence>
<dbReference type="InterPro" id="IPR017900">
    <property type="entry name" value="4Fe4S_Fe_S_CS"/>
</dbReference>
<evidence type="ECO:0000256" key="5">
    <source>
        <dbReference type="ARBA" id="ARBA00022723"/>
    </source>
</evidence>
<dbReference type="RefSeq" id="WP_058506991.1">
    <property type="nucleotide sequence ID" value="NZ_CAAAIK010000007.1"/>
</dbReference>
<evidence type="ECO:0000256" key="6">
    <source>
        <dbReference type="ARBA" id="ARBA00022737"/>
    </source>
</evidence>
<feature type="domain" description="4Fe-4S ferredoxin-type" evidence="12">
    <location>
        <begin position="106"/>
        <end position="135"/>
    </location>
</feature>
<evidence type="ECO:0000259" key="13">
    <source>
        <dbReference type="PROSITE" id="PS51656"/>
    </source>
</evidence>
<dbReference type="Pfam" id="PF04060">
    <property type="entry name" value="FeS"/>
    <property type="match status" value="1"/>
</dbReference>
<keyword evidence="15" id="KW-1185">Reference proteome</keyword>
<dbReference type="AlphaFoldDB" id="A0A0W0Y527"/>
<evidence type="ECO:0000259" key="12">
    <source>
        <dbReference type="PROSITE" id="PS51379"/>
    </source>
</evidence>
<dbReference type="Gene3D" id="1.10.15.40">
    <property type="entry name" value="Electron transport complex subunit B, putative Fe-S cluster"/>
    <property type="match status" value="1"/>
</dbReference>
<dbReference type="PANTHER" id="PTHR42859:SF3">
    <property type="entry name" value="ION-TRANSLOCATING OXIDOREDUCTASE COMPLEX SUBUNIT B"/>
    <property type="match status" value="1"/>
</dbReference>
<accession>A0A0W0Y527</accession>
<keyword evidence="1" id="KW-0813">Transport</keyword>
<evidence type="ECO:0000256" key="11">
    <source>
        <dbReference type="ARBA" id="ARBA00023136"/>
    </source>
</evidence>
<evidence type="ECO:0000256" key="4">
    <source>
        <dbReference type="ARBA" id="ARBA00022519"/>
    </source>
</evidence>
<dbReference type="PROSITE" id="PS00198">
    <property type="entry name" value="4FE4S_FER_1"/>
    <property type="match status" value="1"/>
</dbReference>
<sequence>MKSLVDAIDGILPQTQCGECGFAGCMPYAEALAQGGAAINLCPPGGVETVKALGSLLNQDAAPYLEGALNNTRRPAIAAIREPECIGCTKCIQACPVDAIVGAAKLMHSVIQAECTGCGLCVEPCPVDCIEMTPIPAADFDRQLSKQRFNARKVRLLRQEHEQQQAYRQKKQLAAAAKNNQADVIAKQDYILQALARVKEKKSEQR</sequence>
<keyword evidence="8" id="KW-0249">Electron transport</keyword>
<dbReference type="InterPro" id="IPR017896">
    <property type="entry name" value="4Fe4S_Fe-S-bd"/>
</dbReference>
<comment type="caution">
    <text evidence="14">The sequence shown here is derived from an EMBL/GenBank/DDBJ whole genome shotgun (WGS) entry which is preliminary data.</text>
</comment>
<dbReference type="GO" id="GO:0051539">
    <property type="term" value="F:4 iron, 4 sulfur cluster binding"/>
    <property type="evidence" value="ECO:0007669"/>
    <property type="project" value="UniProtKB-KW"/>
</dbReference>
<feature type="domain" description="4Fe-4S" evidence="13">
    <location>
        <begin position="1"/>
        <end position="59"/>
    </location>
</feature>
<evidence type="ECO:0000313" key="14">
    <source>
        <dbReference type="EMBL" id="KTD52057.1"/>
    </source>
</evidence>
<dbReference type="PROSITE" id="PS51656">
    <property type="entry name" value="4FE4S"/>
    <property type="match status" value="1"/>
</dbReference>
<dbReference type="PATRIC" id="fig|45073.5.peg.953"/>
<proteinExistence type="predicted"/>
<keyword evidence="11" id="KW-0472">Membrane</keyword>
<keyword evidence="5" id="KW-0479">Metal-binding</keyword>
<dbReference type="PANTHER" id="PTHR42859">
    <property type="entry name" value="OXIDOREDUCTASE"/>
    <property type="match status" value="1"/>
</dbReference>
<dbReference type="STRING" id="45073.Lqui_0901"/>
<dbReference type="OrthoDB" id="9789936at2"/>
<dbReference type="GO" id="GO:0009055">
    <property type="term" value="F:electron transfer activity"/>
    <property type="evidence" value="ECO:0007669"/>
    <property type="project" value="InterPro"/>
</dbReference>
<dbReference type="Gene3D" id="3.30.70.20">
    <property type="match status" value="1"/>
</dbReference>
<keyword evidence="10" id="KW-0411">Iron-sulfur</keyword>
<dbReference type="GO" id="GO:0046872">
    <property type="term" value="F:metal ion binding"/>
    <property type="evidence" value="ECO:0007669"/>
    <property type="project" value="UniProtKB-KW"/>
</dbReference>
<dbReference type="NCBIfam" id="TIGR01944">
    <property type="entry name" value="rnfB"/>
    <property type="match status" value="1"/>
</dbReference>
<dbReference type="InterPro" id="IPR007202">
    <property type="entry name" value="4Fe-4S_dom"/>
</dbReference>
<feature type="domain" description="4Fe-4S ferredoxin-type" evidence="12">
    <location>
        <begin position="76"/>
        <end position="105"/>
    </location>
</feature>
<dbReference type="PROSITE" id="PS51379">
    <property type="entry name" value="4FE4S_FER_2"/>
    <property type="match status" value="2"/>
</dbReference>
<keyword evidence="4" id="KW-0997">Cell inner membrane</keyword>
<evidence type="ECO:0000256" key="9">
    <source>
        <dbReference type="ARBA" id="ARBA00023004"/>
    </source>
</evidence>
<dbReference type="EMBL" id="LNYS01000006">
    <property type="protein sequence ID" value="KTD52057.1"/>
    <property type="molecule type" value="Genomic_DNA"/>
</dbReference>
<evidence type="ECO:0000256" key="7">
    <source>
        <dbReference type="ARBA" id="ARBA00022967"/>
    </source>
</evidence>
<organism evidence="14 15">
    <name type="scientific">Legionella quinlivanii</name>
    <dbReference type="NCBI Taxonomy" id="45073"/>
    <lineage>
        <taxon>Bacteria</taxon>
        <taxon>Pseudomonadati</taxon>
        <taxon>Pseudomonadota</taxon>
        <taxon>Gammaproteobacteria</taxon>
        <taxon>Legionellales</taxon>
        <taxon>Legionellaceae</taxon>
        <taxon>Legionella</taxon>
    </lineage>
</organism>
<evidence type="ECO:0000313" key="15">
    <source>
        <dbReference type="Proteomes" id="UP000054618"/>
    </source>
</evidence>
<dbReference type="InterPro" id="IPR050294">
    <property type="entry name" value="RnfB_subfamily"/>
</dbReference>
<keyword evidence="2" id="KW-1003">Cell membrane</keyword>
<keyword evidence="6" id="KW-0677">Repeat</keyword>
<keyword evidence="3" id="KW-0004">4Fe-4S</keyword>
<gene>
    <name evidence="14" type="primary">rnfB</name>
    <name evidence="14" type="ORF">Lqui_0901</name>
</gene>
<reference evidence="14 15" key="1">
    <citation type="submission" date="2015-11" db="EMBL/GenBank/DDBJ databases">
        <title>Genomic analysis of 38 Legionella species identifies large and diverse effector repertoires.</title>
        <authorList>
            <person name="Burstein D."/>
            <person name="Amaro F."/>
            <person name="Zusman T."/>
            <person name="Lifshitz Z."/>
            <person name="Cohen O."/>
            <person name="Gilbert J.A."/>
            <person name="Pupko T."/>
            <person name="Shuman H.A."/>
            <person name="Segal G."/>
        </authorList>
    </citation>
    <scope>NUCLEOTIDE SEQUENCE [LARGE SCALE GENOMIC DNA]</scope>
    <source>
        <strain evidence="14 15">CDC#1442-AUS-E</strain>
    </source>
</reference>
<dbReference type="Pfam" id="PF14697">
    <property type="entry name" value="Fer4_21"/>
    <property type="match status" value="1"/>
</dbReference>
<evidence type="ECO:0000256" key="2">
    <source>
        <dbReference type="ARBA" id="ARBA00022475"/>
    </source>
</evidence>
<evidence type="ECO:0000256" key="1">
    <source>
        <dbReference type="ARBA" id="ARBA00022448"/>
    </source>
</evidence>
<keyword evidence="9" id="KW-0408">Iron</keyword>
<dbReference type="Proteomes" id="UP000054618">
    <property type="component" value="Unassembled WGS sequence"/>
</dbReference>
<evidence type="ECO:0000256" key="8">
    <source>
        <dbReference type="ARBA" id="ARBA00022982"/>
    </source>
</evidence>
<dbReference type="InterPro" id="IPR010207">
    <property type="entry name" value="Elect_transpt_cplx_RnfB/RsxB"/>
</dbReference>